<dbReference type="InterPro" id="IPR000524">
    <property type="entry name" value="Tscrpt_reg_HTH_GntR"/>
</dbReference>
<dbReference type="CDD" id="cd07377">
    <property type="entry name" value="WHTH_GntR"/>
    <property type="match status" value="1"/>
</dbReference>
<organism evidence="6 7">
    <name type="scientific">Paracoccus gahaiensis</name>
    <dbReference type="NCBI Taxonomy" id="1706839"/>
    <lineage>
        <taxon>Bacteria</taxon>
        <taxon>Pseudomonadati</taxon>
        <taxon>Pseudomonadota</taxon>
        <taxon>Alphaproteobacteria</taxon>
        <taxon>Rhodobacterales</taxon>
        <taxon>Paracoccaceae</taxon>
        <taxon>Paracoccus</taxon>
    </lineage>
</organism>
<feature type="region of interest" description="Disordered" evidence="4">
    <location>
        <begin position="1"/>
        <end position="23"/>
    </location>
</feature>
<evidence type="ECO:0000256" key="2">
    <source>
        <dbReference type="ARBA" id="ARBA00023125"/>
    </source>
</evidence>
<proteinExistence type="predicted"/>
<accession>A0A4U0R4B3</accession>
<feature type="domain" description="HTH gntR-type" evidence="5">
    <location>
        <begin position="25"/>
        <end position="91"/>
    </location>
</feature>
<evidence type="ECO:0000259" key="5">
    <source>
        <dbReference type="PROSITE" id="PS50949"/>
    </source>
</evidence>
<dbReference type="OrthoDB" id="9800645at2"/>
<evidence type="ECO:0000256" key="4">
    <source>
        <dbReference type="SAM" id="MobiDB-lite"/>
    </source>
</evidence>
<gene>
    <name evidence="6" type="ORF">FA743_19445</name>
</gene>
<evidence type="ECO:0000313" key="7">
    <source>
        <dbReference type="Proteomes" id="UP000309747"/>
    </source>
</evidence>
<dbReference type="GO" id="GO:0003700">
    <property type="term" value="F:DNA-binding transcription factor activity"/>
    <property type="evidence" value="ECO:0007669"/>
    <property type="project" value="InterPro"/>
</dbReference>
<dbReference type="InterPro" id="IPR036390">
    <property type="entry name" value="WH_DNA-bd_sf"/>
</dbReference>
<reference evidence="6 7" key="1">
    <citation type="submission" date="2019-04" db="EMBL/GenBank/DDBJ databases">
        <authorList>
            <person name="Li J."/>
        </authorList>
    </citation>
    <scope>NUCLEOTIDE SEQUENCE [LARGE SCALE GENOMIC DNA]</scope>
    <source>
        <strain evidence="6 7">KCTC 42687</strain>
    </source>
</reference>
<evidence type="ECO:0000256" key="1">
    <source>
        <dbReference type="ARBA" id="ARBA00023015"/>
    </source>
</evidence>
<keyword evidence="1" id="KW-0805">Transcription regulation</keyword>
<dbReference type="GO" id="GO:0003677">
    <property type="term" value="F:DNA binding"/>
    <property type="evidence" value="ECO:0007669"/>
    <property type="project" value="UniProtKB-KW"/>
</dbReference>
<feature type="compositionally biased region" description="Basic residues" evidence="4">
    <location>
        <begin position="1"/>
        <end position="10"/>
    </location>
</feature>
<dbReference type="AlphaFoldDB" id="A0A4U0R4B3"/>
<dbReference type="SUPFAM" id="SSF46785">
    <property type="entry name" value="Winged helix' DNA-binding domain"/>
    <property type="match status" value="1"/>
</dbReference>
<dbReference type="Pfam" id="PF00392">
    <property type="entry name" value="GntR"/>
    <property type="match status" value="1"/>
</dbReference>
<comment type="caution">
    <text evidence="6">The sequence shown here is derived from an EMBL/GenBank/DDBJ whole genome shotgun (WGS) entry which is preliminary data.</text>
</comment>
<name>A0A4U0R4B3_9RHOB</name>
<dbReference type="InterPro" id="IPR036388">
    <property type="entry name" value="WH-like_DNA-bd_sf"/>
</dbReference>
<evidence type="ECO:0000313" key="6">
    <source>
        <dbReference type="EMBL" id="TJZ89022.1"/>
    </source>
</evidence>
<dbReference type="PROSITE" id="PS50949">
    <property type="entry name" value="HTH_GNTR"/>
    <property type="match status" value="1"/>
</dbReference>
<keyword evidence="7" id="KW-1185">Reference proteome</keyword>
<dbReference type="EMBL" id="SUNI01000045">
    <property type="protein sequence ID" value="TJZ89022.1"/>
    <property type="molecule type" value="Genomic_DNA"/>
</dbReference>
<keyword evidence="3" id="KW-0804">Transcription</keyword>
<dbReference type="Gene3D" id="1.10.10.10">
    <property type="entry name" value="Winged helix-like DNA-binding domain superfamily/Winged helix DNA-binding domain"/>
    <property type="match status" value="1"/>
</dbReference>
<dbReference type="Proteomes" id="UP000309747">
    <property type="component" value="Unassembled WGS sequence"/>
</dbReference>
<evidence type="ECO:0000256" key="3">
    <source>
        <dbReference type="ARBA" id="ARBA00023163"/>
    </source>
</evidence>
<keyword evidence="2" id="KW-0238">DNA-binding</keyword>
<dbReference type="SMART" id="SM00345">
    <property type="entry name" value="HTH_GNTR"/>
    <property type="match status" value="1"/>
</dbReference>
<protein>
    <submittedName>
        <fullName evidence="6">GntR family transcriptional regulator</fullName>
    </submittedName>
</protein>
<sequence>MKSARWRTAKMAKDDGHSMSQTSVLPKHHQVYLVLRQQIADGVWTADEPMPAEVQLADIFGVSRITIRKAMERSTSKAACNAVGAGEHLQG</sequence>